<dbReference type="Gene3D" id="3.30.450.40">
    <property type="match status" value="1"/>
</dbReference>
<dbReference type="RefSeq" id="WP_242284127.1">
    <property type="nucleotide sequence ID" value="NZ_JAKKSL010000001.1"/>
</dbReference>
<comment type="catalytic activity">
    <reaction evidence="2">
        <text>2 GTP = 3',3'-c-di-GMP + 2 diphosphate</text>
        <dbReference type="Rhea" id="RHEA:24898"/>
        <dbReference type="ChEBI" id="CHEBI:33019"/>
        <dbReference type="ChEBI" id="CHEBI:37565"/>
        <dbReference type="ChEBI" id="CHEBI:58805"/>
        <dbReference type="EC" id="2.7.7.65"/>
    </reaction>
</comment>
<dbReference type="InterPro" id="IPR043128">
    <property type="entry name" value="Rev_trsase/Diguanyl_cyclase"/>
</dbReference>
<dbReference type="SUPFAM" id="SSF55073">
    <property type="entry name" value="Nucleotide cyclase"/>
    <property type="match status" value="1"/>
</dbReference>
<dbReference type="InterPro" id="IPR000160">
    <property type="entry name" value="GGDEF_dom"/>
</dbReference>
<name>A0ABS9WYF6_9GAMM</name>
<sequence length="347" mass="39766">MSDTKIELERKLSSLLENSRVNTEIAQKLFDIETQILTCTTSQALLDQLLSSIKDKFNLTGIYLLLAEPTPISYLLSGNMQSSWHQQNSKNIAIEQLQKIHPERKPFLTNELDVLRSILPKSLTAQAQSAALLPLVIEDKLFGSLLFTDNDKQRFQPNLGTLHLEQLAVKVSLCLSNALIREQLEYMAHYDRLTGVANRRLMEVSINEELIRQRRYNVPFSLLFIDCNKFKQINDTYGHDCGDKVLTYVATQLKELIRENDKCFRYLGDEFVITLASQTYQEALLACKRLTEFFKNNPMPYQNTYLPITISCGASASDGIKTMEELLKQADEQLYLRKKAEVINEDI</sequence>
<dbReference type="Gene3D" id="3.30.70.270">
    <property type="match status" value="1"/>
</dbReference>
<dbReference type="PANTHER" id="PTHR45138:SF9">
    <property type="entry name" value="DIGUANYLATE CYCLASE DGCM-RELATED"/>
    <property type="match status" value="1"/>
</dbReference>
<organism evidence="4 5">
    <name type="scientific">Colwellia maritima</name>
    <dbReference type="NCBI Taxonomy" id="2912588"/>
    <lineage>
        <taxon>Bacteria</taxon>
        <taxon>Pseudomonadati</taxon>
        <taxon>Pseudomonadota</taxon>
        <taxon>Gammaproteobacteria</taxon>
        <taxon>Alteromonadales</taxon>
        <taxon>Colwelliaceae</taxon>
        <taxon>Colwellia</taxon>
    </lineage>
</organism>
<feature type="domain" description="GGDEF" evidence="3">
    <location>
        <begin position="218"/>
        <end position="347"/>
    </location>
</feature>
<dbReference type="InterPro" id="IPR029787">
    <property type="entry name" value="Nucleotide_cyclase"/>
</dbReference>
<dbReference type="InterPro" id="IPR029016">
    <property type="entry name" value="GAF-like_dom_sf"/>
</dbReference>
<dbReference type="EC" id="2.7.7.65" evidence="1"/>
<dbReference type="InterPro" id="IPR050469">
    <property type="entry name" value="Diguanylate_Cyclase"/>
</dbReference>
<evidence type="ECO:0000256" key="2">
    <source>
        <dbReference type="ARBA" id="ARBA00034247"/>
    </source>
</evidence>
<reference evidence="4" key="1">
    <citation type="submission" date="2022-01" db="EMBL/GenBank/DDBJ databases">
        <title>Colwellia maritima, isolated from seawater.</title>
        <authorList>
            <person name="Kristyanto S."/>
            <person name="Jung J."/>
            <person name="Jeon C.O."/>
        </authorList>
    </citation>
    <scope>NUCLEOTIDE SEQUENCE</scope>
    <source>
        <strain evidence="4">MSW7</strain>
    </source>
</reference>
<comment type="caution">
    <text evidence="4">The sequence shown here is derived from an EMBL/GenBank/DDBJ whole genome shotgun (WGS) entry which is preliminary data.</text>
</comment>
<evidence type="ECO:0000259" key="3">
    <source>
        <dbReference type="PROSITE" id="PS50887"/>
    </source>
</evidence>
<dbReference type="Pfam" id="PF04340">
    <property type="entry name" value="DUF484"/>
    <property type="match status" value="1"/>
</dbReference>
<dbReference type="PANTHER" id="PTHR45138">
    <property type="entry name" value="REGULATORY COMPONENTS OF SENSORY TRANSDUCTION SYSTEM"/>
    <property type="match status" value="1"/>
</dbReference>
<dbReference type="SUPFAM" id="SSF55781">
    <property type="entry name" value="GAF domain-like"/>
    <property type="match status" value="1"/>
</dbReference>
<dbReference type="PROSITE" id="PS50887">
    <property type="entry name" value="GGDEF"/>
    <property type="match status" value="1"/>
</dbReference>
<accession>A0ABS9WYF6</accession>
<dbReference type="NCBIfam" id="TIGR00254">
    <property type="entry name" value="GGDEF"/>
    <property type="match status" value="1"/>
</dbReference>
<dbReference type="InterPro" id="IPR007435">
    <property type="entry name" value="DUF484"/>
</dbReference>
<dbReference type="CDD" id="cd01949">
    <property type="entry name" value="GGDEF"/>
    <property type="match status" value="1"/>
</dbReference>
<evidence type="ECO:0000313" key="5">
    <source>
        <dbReference type="Proteomes" id="UP001139646"/>
    </source>
</evidence>
<gene>
    <name evidence="4" type="ORF">L3081_05780</name>
</gene>
<keyword evidence="5" id="KW-1185">Reference proteome</keyword>
<proteinExistence type="predicted"/>
<dbReference type="Proteomes" id="UP001139646">
    <property type="component" value="Unassembled WGS sequence"/>
</dbReference>
<dbReference type="EMBL" id="JAKKSL010000001">
    <property type="protein sequence ID" value="MCI2282996.1"/>
    <property type="molecule type" value="Genomic_DNA"/>
</dbReference>
<evidence type="ECO:0000256" key="1">
    <source>
        <dbReference type="ARBA" id="ARBA00012528"/>
    </source>
</evidence>
<protein>
    <recommendedName>
        <fullName evidence="1">diguanylate cyclase</fullName>
        <ecNumber evidence="1">2.7.7.65</ecNumber>
    </recommendedName>
</protein>
<dbReference type="Pfam" id="PF00990">
    <property type="entry name" value="GGDEF"/>
    <property type="match status" value="1"/>
</dbReference>
<dbReference type="SMART" id="SM00267">
    <property type="entry name" value="GGDEF"/>
    <property type="match status" value="1"/>
</dbReference>
<evidence type="ECO:0000313" key="4">
    <source>
        <dbReference type="EMBL" id="MCI2282996.1"/>
    </source>
</evidence>